<dbReference type="Proteomes" id="UP000318405">
    <property type="component" value="Unassembled WGS sequence"/>
</dbReference>
<dbReference type="InterPro" id="IPR015813">
    <property type="entry name" value="Pyrv/PenolPyrv_kinase-like_dom"/>
</dbReference>
<proteinExistence type="predicted"/>
<dbReference type="SUPFAM" id="SSF51621">
    <property type="entry name" value="Phosphoenolpyruvate/pyruvate domain"/>
    <property type="match status" value="1"/>
</dbReference>
<dbReference type="PANTHER" id="PTHR32308">
    <property type="entry name" value="LYASE BETA SUBUNIT, PUTATIVE (AFU_ORTHOLOGUE AFUA_4G13030)-RELATED"/>
    <property type="match status" value="1"/>
</dbReference>
<feature type="binding site" evidence="5">
    <location>
        <position position="130"/>
    </location>
    <ligand>
        <name>Mg(2+)</name>
        <dbReference type="ChEBI" id="CHEBI:18420"/>
    </ligand>
</feature>
<evidence type="ECO:0000259" key="6">
    <source>
        <dbReference type="Pfam" id="PF03328"/>
    </source>
</evidence>
<dbReference type="Pfam" id="PF03328">
    <property type="entry name" value="HpcH_HpaI"/>
    <property type="match status" value="1"/>
</dbReference>
<dbReference type="Gene3D" id="3.20.20.60">
    <property type="entry name" value="Phosphoenolpyruvate-binding domains"/>
    <property type="match status" value="1"/>
</dbReference>
<dbReference type="EMBL" id="VLTJ01000011">
    <property type="protein sequence ID" value="TSH97117.1"/>
    <property type="molecule type" value="Genomic_DNA"/>
</dbReference>
<keyword evidence="3 5" id="KW-0460">Magnesium</keyword>
<dbReference type="GO" id="GO:0006107">
    <property type="term" value="P:oxaloacetate metabolic process"/>
    <property type="evidence" value="ECO:0007669"/>
    <property type="project" value="TreeGrafter"/>
</dbReference>
<feature type="binding site" evidence="4">
    <location>
        <position position="68"/>
    </location>
    <ligand>
        <name>substrate</name>
    </ligand>
</feature>
<evidence type="ECO:0000256" key="2">
    <source>
        <dbReference type="ARBA" id="ARBA00022723"/>
    </source>
</evidence>
<gene>
    <name evidence="7" type="ORF">FOZ76_07305</name>
</gene>
<dbReference type="InterPro" id="IPR040442">
    <property type="entry name" value="Pyrv_kinase-like_dom_sf"/>
</dbReference>
<reference evidence="7 8" key="1">
    <citation type="submission" date="2019-07" db="EMBL/GenBank/DDBJ databases">
        <title>Qingshengfaniella alkalisoli gen. nov., sp. nov., isolated from saline soil.</title>
        <authorList>
            <person name="Xu L."/>
            <person name="Huang X.-X."/>
            <person name="Sun J.-Q."/>
        </authorList>
    </citation>
    <scope>NUCLEOTIDE SEQUENCE [LARGE SCALE GENOMIC DNA]</scope>
    <source>
        <strain evidence="7 8">DSM 27279</strain>
    </source>
</reference>
<evidence type="ECO:0000256" key="5">
    <source>
        <dbReference type="PIRSR" id="PIRSR015582-2"/>
    </source>
</evidence>
<dbReference type="GO" id="GO:0000287">
    <property type="term" value="F:magnesium ion binding"/>
    <property type="evidence" value="ECO:0007669"/>
    <property type="project" value="TreeGrafter"/>
</dbReference>
<evidence type="ECO:0000256" key="1">
    <source>
        <dbReference type="ARBA" id="ARBA00001946"/>
    </source>
</evidence>
<feature type="binding site" evidence="4">
    <location>
        <position position="130"/>
    </location>
    <ligand>
        <name>substrate</name>
    </ligand>
</feature>
<evidence type="ECO:0000313" key="7">
    <source>
        <dbReference type="EMBL" id="TSH97117.1"/>
    </source>
</evidence>
<feature type="domain" description="HpcH/HpaI aldolase/citrate lyase" evidence="6">
    <location>
        <begin position="2"/>
        <end position="225"/>
    </location>
</feature>
<evidence type="ECO:0000256" key="4">
    <source>
        <dbReference type="PIRSR" id="PIRSR015582-1"/>
    </source>
</evidence>
<sequence>MRSKLFVPGSRPALFPKAYASPADAISIDLEDAVDPARKAEAREHVRQWLDGLAQNVERRSGKLTIVRVNAQDTPYFAADIKAVVREGVDLINLPKPASTDAVVRACAVIAQAEQAQGLQKPVGVLLNIETPDALRNAARLADAGGSRVAGLQVGLGDLFGATGIDRAARCALEQVLFQVRMAASVAGVDAYDGAYADIGNPEGFRAEAELARSLGFRGKTCIHPSQIALANAVFLPSSEQIAAAQRIVQASERAATQGVGAYVVDGRMVDAPFLAQAKALLETARNLGLLAAE</sequence>
<comment type="caution">
    <text evidence="7">The sequence shown here is derived from an EMBL/GenBank/DDBJ whole genome shotgun (WGS) entry which is preliminary data.</text>
</comment>
<dbReference type="OrthoDB" id="348111at2"/>
<keyword evidence="8" id="KW-1185">Reference proteome</keyword>
<dbReference type="InterPro" id="IPR011206">
    <property type="entry name" value="Citrate_lyase_beta/mcl1/mcl2"/>
</dbReference>
<name>A0A556AW13_9BURK</name>
<evidence type="ECO:0000256" key="3">
    <source>
        <dbReference type="ARBA" id="ARBA00022842"/>
    </source>
</evidence>
<accession>A0A556AW13</accession>
<keyword evidence="7" id="KW-0456">Lyase</keyword>
<dbReference type="RefSeq" id="WP_143947484.1">
    <property type="nucleotide sequence ID" value="NZ_BAABMB010000002.1"/>
</dbReference>
<keyword evidence="2 5" id="KW-0479">Metal-binding</keyword>
<dbReference type="GO" id="GO:0016829">
    <property type="term" value="F:lyase activity"/>
    <property type="evidence" value="ECO:0007669"/>
    <property type="project" value="UniProtKB-KW"/>
</dbReference>
<dbReference type="PANTHER" id="PTHR32308:SF10">
    <property type="entry name" value="CITRATE LYASE SUBUNIT BETA"/>
    <property type="match status" value="1"/>
</dbReference>
<dbReference type="AlphaFoldDB" id="A0A556AW13"/>
<dbReference type="PIRSF" id="PIRSF015582">
    <property type="entry name" value="Cit_lyase_B"/>
    <property type="match status" value="1"/>
</dbReference>
<organism evidence="7 8">
    <name type="scientific">Verticiella sediminum</name>
    <dbReference type="NCBI Taxonomy" id="1247510"/>
    <lineage>
        <taxon>Bacteria</taxon>
        <taxon>Pseudomonadati</taxon>
        <taxon>Pseudomonadota</taxon>
        <taxon>Betaproteobacteria</taxon>
        <taxon>Burkholderiales</taxon>
        <taxon>Alcaligenaceae</taxon>
        <taxon>Verticiella</taxon>
    </lineage>
</organism>
<feature type="binding site" evidence="5">
    <location>
        <position position="158"/>
    </location>
    <ligand>
        <name>Mg(2+)</name>
        <dbReference type="ChEBI" id="CHEBI:18420"/>
    </ligand>
</feature>
<comment type="cofactor">
    <cofactor evidence="1">
        <name>Mg(2+)</name>
        <dbReference type="ChEBI" id="CHEBI:18420"/>
    </cofactor>
</comment>
<evidence type="ECO:0000313" key="8">
    <source>
        <dbReference type="Proteomes" id="UP000318405"/>
    </source>
</evidence>
<protein>
    <submittedName>
        <fullName evidence="7">CoA ester lyase</fullName>
    </submittedName>
</protein>
<dbReference type="InterPro" id="IPR005000">
    <property type="entry name" value="Aldolase/citrate-lyase_domain"/>
</dbReference>